<dbReference type="HOGENOM" id="CLU_3284013_0_0_9"/>
<evidence type="ECO:0000313" key="1">
    <source>
        <dbReference type="EMBL" id="EEI82802.1"/>
    </source>
</evidence>
<dbReference type="EMBL" id="ACGC01000052">
    <property type="protein sequence ID" value="EEI82802.1"/>
    <property type="molecule type" value="Genomic_DNA"/>
</dbReference>
<proteinExistence type="predicted"/>
<protein>
    <submittedName>
        <fullName evidence="1">Uncharacterized protein</fullName>
    </submittedName>
</protein>
<name>C2CI07_9FIRM</name>
<evidence type="ECO:0000313" key="2">
    <source>
        <dbReference type="Proteomes" id="UP000003744"/>
    </source>
</evidence>
<dbReference type="Proteomes" id="UP000003744">
    <property type="component" value="Unassembled WGS sequence"/>
</dbReference>
<comment type="caution">
    <text evidence="1">The sequence shown here is derived from an EMBL/GenBank/DDBJ whole genome shotgun (WGS) entry which is preliminary data.</text>
</comment>
<organism evidence="1 2">
    <name type="scientific">Anaerococcus tetradius ATCC 35098</name>
    <dbReference type="NCBI Taxonomy" id="525255"/>
    <lineage>
        <taxon>Bacteria</taxon>
        <taxon>Bacillati</taxon>
        <taxon>Bacillota</taxon>
        <taxon>Tissierellia</taxon>
        <taxon>Tissierellales</taxon>
        <taxon>Peptoniphilaceae</taxon>
        <taxon>Anaerococcus</taxon>
    </lineage>
</organism>
<sequence>MKNPIITANNDYFILGLPFYNDDISKGNFDKAIDNWVNEI</sequence>
<accession>C2CI07</accession>
<reference evidence="1 2" key="1">
    <citation type="submission" date="2009-01" db="EMBL/GenBank/DDBJ databases">
        <authorList>
            <person name="Qin X."/>
            <person name="Bachman B."/>
            <person name="Battles P."/>
            <person name="Bell A."/>
            <person name="Bess C."/>
            <person name="Bickham C."/>
            <person name="Chaboub L."/>
            <person name="Chen D."/>
            <person name="Coyle M."/>
            <person name="Deiros D.R."/>
            <person name="Dinh H."/>
            <person name="Forbes L."/>
            <person name="Fowler G."/>
            <person name="Francisco L."/>
            <person name="Fu Q."/>
            <person name="Gubbala S."/>
            <person name="Hale W."/>
            <person name="Han Y."/>
            <person name="Hemphill L."/>
            <person name="Highlander S.K."/>
            <person name="Hirani K."/>
            <person name="Hogues M."/>
            <person name="Jackson L."/>
            <person name="Jakkamsetti A."/>
            <person name="Javaid M."/>
            <person name="Jiang H."/>
            <person name="Korchina V."/>
            <person name="Kovar C."/>
            <person name="Lara F."/>
            <person name="Lee S."/>
            <person name="Mata R."/>
            <person name="Mathew T."/>
            <person name="Moen C."/>
            <person name="Morales K."/>
            <person name="Munidasa M."/>
            <person name="Nazareth L."/>
            <person name="Ngo R."/>
            <person name="Nguyen L."/>
            <person name="Okwuonu G."/>
            <person name="Ongeri F."/>
            <person name="Patil S."/>
            <person name="Petrosino J."/>
            <person name="Pham C."/>
            <person name="Pham P."/>
            <person name="Pu L.-L."/>
            <person name="Puazo M."/>
            <person name="Raj R."/>
            <person name="Reid J."/>
            <person name="Rouhana J."/>
            <person name="Saada N."/>
            <person name="Shang Y."/>
            <person name="Simmons D."/>
            <person name="Thornton R."/>
            <person name="Warren J."/>
            <person name="Weissenberger G."/>
            <person name="Zhang J."/>
            <person name="Zhang L."/>
            <person name="Zhou C."/>
            <person name="Zhu D."/>
            <person name="Muzny D."/>
            <person name="Worley K."/>
            <person name="Gibbs R."/>
        </authorList>
    </citation>
    <scope>NUCLEOTIDE SEQUENCE [LARGE SCALE GENOMIC DNA]</scope>
    <source>
        <strain evidence="1 2">ATCC 35098</strain>
    </source>
</reference>
<gene>
    <name evidence="1" type="ORF">HMPREF0077_1117</name>
</gene>
<dbReference type="AlphaFoldDB" id="C2CI07"/>